<dbReference type="EMBL" id="JAQAGZ010000015">
    <property type="protein sequence ID" value="MCZ8515066.1"/>
    <property type="molecule type" value="Genomic_DNA"/>
</dbReference>
<dbReference type="RefSeq" id="WP_269883594.1">
    <property type="nucleotide sequence ID" value="NZ_JAQAGZ010000015.1"/>
</dbReference>
<comment type="caution">
    <text evidence="3">The sequence shown here is derived from an EMBL/GenBank/DDBJ whole genome shotgun (WGS) entry which is preliminary data.</text>
</comment>
<name>A0ABT4QDV2_9BACL</name>
<keyword evidence="2" id="KW-0732">Signal</keyword>
<feature type="compositionally biased region" description="Gly residues" evidence="1">
    <location>
        <begin position="35"/>
        <end position="45"/>
    </location>
</feature>
<feature type="chain" id="PRO_5045564506" description="DUF4309 domain-containing protein" evidence="2">
    <location>
        <begin position="24"/>
        <end position="134"/>
    </location>
</feature>
<dbReference type="Proteomes" id="UP001527882">
    <property type="component" value="Unassembled WGS sequence"/>
</dbReference>
<proteinExistence type="predicted"/>
<protein>
    <recommendedName>
        <fullName evidence="5">DUF4309 domain-containing protein</fullName>
    </recommendedName>
</protein>
<accession>A0ABT4QDV2</accession>
<organism evidence="3 4">
    <name type="scientific">Paenibacillus gyeongsangnamensis</name>
    <dbReference type="NCBI Taxonomy" id="3388067"/>
    <lineage>
        <taxon>Bacteria</taxon>
        <taxon>Bacillati</taxon>
        <taxon>Bacillota</taxon>
        <taxon>Bacilli</taxon>
        <taxon>Bacillales</taxon>
        <taxon>Paenibacillaceae</taxon>
        <taxon>Paenibacillus</taxon>
    </lineage>
</organism>
<reference evidence="3 4" key="1">
    <citation type="submission" date="2022-12" db="EMBL/GenBank/DDBJ databases">
        <title>Draft genome sequence of Paenibacillus sp. dW9.</title>
        <authorList>
            <person name="Choi E.-W."/>
            <person name="Kim D.-U."/>
        </authorList>
    </citation>
    <scope>NUCLEOTIDE SEQUENCE [LARGE SCALE GENOMIC DNA]</scope>
    <source>
        <strain evidence="4">dW9</strain>
    </source>
</reference>
<sequence length="134" mass="14143">MRIRLMIALAFVIIASGCTQGTANPESSQGTQSEGAGGTTGGGGSSTASQSSDKGNTGKKEVPPSVISKEQADQISMTSTYEDMVKLTGSKGKQIKEESGKKTYEFALSNPVGYYLALVYSDDGKLTEKRIYQK</sequence>
<feature type="region of interest" description="Disordered" evidence="1">
    <location>
        <begin position="22"/>
        <end position="74"/>
    </location>
</feature>
<evidence type="ECO:0000256" key="2">
    <source>
        <dbReference type="SAM" id="SignalP"/>
    </source>
</evidence>
<evidence type="ECO:0000256" key="1">
    <source>
        <dbReference type="SAM" id="MobiDB-lite"/>
    </source>
</evidence>
<dbReference type="PROSITE" id="PS51257">
    <property type="entry name" value="PROKAR_LIPOPROTEIN"/>
    <property type="match status" value="1"/>
</dbReference>
<evidence type="ECO:0000313" key="3">
    <source>
        <dbReference type="EMBL" id="MCZ8515066.1"/>
    </source>
</evidence>
<gene>
    <name evidence="3" type="ORF">O9H85_22115</name>
</gene>
<keyword evidence="4" id="KW-1185">Reference proteome</keyword>
<evidence type="ECO:0008006" key="5">
    <source>
        <dbReference type="Google" id="ProtNLM"/>
    </source>
</evidence>
<feature type="signal peptide" evidence="2">
    <location>
        <begin position="1"/>
        <end position="23"/>
    </location>
</feature>
<evidence type="ECO:0000313" key="4">
    <source>
        <dbReference type="Proteomes" id="UP001527882"/>
    </source>
</evidence>